<organism evidence="2 3">
    <name type="scientific">Eilatimonas milleporae</name>
    <dbReference type="NCBI Taxonomy" id="911205"/>
    <lineage>
        <taxon>Bacteria</taxon>
        <taxon>Pseudomonadati</taxon>
        <taxon>Pseudomonadota</taxon>
        <taxon>Alphaproteobacteria</taxon>
        <taxon>Kordiimonadales</taxon>
        <taxon>Kordiimonadaceae</taxon>
        <taxon>Eilatimonas</taxon>
    </lineage>
</organism>
<dbReference type="AlphaFoldDB" id="A0A3M0C3Y3"/>
<reference evidence="2 3" key="1">
    <citation type="submission" date="2018-10" db="EMBL/GenBank/DDBJ databases">
        <title>Genomic Encyclopedia of Archaeal and Bacterial Type Strains, Phase II (KMG-II): from individual species to whole genera.</title>
        <authorList>
            <person name="Goeker M."/>
        </authorList>
    </citation>
    <scope>NUCLEOTIDE SEQUENCE [LARGE SCALE GENOMIC DNA]</scope>
    <source>
        <strain evidence="2 3">DSM 25217</strain>
    </source>
</reference>
<dbReference type="EMBL" id="REFR01000016">
    <property type="protein sequence ID" value="RMB01526.1"/>
    <property type="molecule type" value="Genomic_DNA"/>
</dbReference>
<protein>
    <recommendedName>
        <fullName evidence="4">DUF1178 family protein</fullName>
    </recommendedName>
</protein>
<name>A0A3M0C3Y3_9PROT</name>
<dbReference type="InParanoid" id="A0A3M0C3Y3"/>
<accession>A0A3M0C3Y3</accession>
<dbReference type="Proteomes" id="UP000271227">
    <property type="component" value="Unassembled WGS sequence"/>
</dbReference>
<feature type="region of interest" description="Disordered" evidence="1">
    <location>
        <begin position="62"/>
        <end position="95"/>
    </location>
</feature>
<dbReference type="RefSeq" id="WP_121940341.1">
    <property type="nucleotide sequence ID" value="NZ_REFR01000016.1"/>
</dbReference>
<dbReference type="InterPro" id="IPR009562">
    <property type="entry name" value="DUF1178"/>
</dbReference>
<comment type="caution">
    <text evidence="2">The sequence shown here is derived from an EMBL/GenBank/DDBJ whole genome shotgun (WGS) entry which is preliminary data.</text>
</comment>
<dbReference type="Pfam" id="PF06676">
    <property type="entry name" value="DUF1178"/>
    <property type="match status" value="1"/>
</dbReference>
<evidence type="ECO:0000256" key="1">
    <source>
        <dbReference type="SAM" id="MobiDB-lite"/>
    </source>
</evidence>
<keyword evidence="3" id="KW-1185">Reference proteome</keyword>
<evidence type="ECO:0000313" key="2">
    <source>
        <dbReference type="EMBL" id="RMB01526.1"/>
    </source>
</evidence>
<proteinExistence type="predicted"/>
<evidence type="ECO:0000313" key="3">
    <source>
        <dbReference type="Proteomes" id="UP000271227"/>
    </source>
</evidence>
<sequence length="169" mass="18479">MIVFDLICDRQHRFEVWFRSSDDFVSQRDGGVLSCPICGTAQVDKAVMAPRLARKGNQCDASAGGAGHAHVEERDAVPAPSPETSGSTAKVPDNPLGEKAAQFLRAVRDHVEKNCDYVGPGFAEEARKIHYGETEERGIYGQASERDVSELLEEGIDILPLPVVRRTDN</sequence>
<dbReference type="PIRSF" id="PIRSF032131">
    <property type="entry name" value="UCP032131"/>
    <property type="match status" value="1"/>
</dbReference>
<evidence type="ECO:0008006" key="4">
    <source>
        <dbReference type="Google" id="ProtNLM"/>
    </source>
</evidence>
<gene>
    <name evidence="2" type="ORF">BXY39_3713</name>
</gene>
<dbReference type="OrthoDB" id="9799894at2"/>